<dbReference type="GO" id="GO:0005739">
    <property type="term" value="C:mitochondrion"/>
    <property type="evidence" value="ECO:0007669"/>
    <property type="project" value="UniProtKB-SubCell"/>
</dbReference>
<dbReference type="GO" id="GO:0006979">
    <property type="term" value="P:response to oxidative stress"/>
    <property type="evidence" value="ECO:0007669"/>
    <property type="project" value="TreeGrafter"/>
</dbReference>
<sequence>MGSVSVETDVSIPSECSTAHRSFIKRAEHEEENSLSVDYEEESSARSSDGSSEMGVSCSEPFDLLEENDPLAAKYLKLDATCIVNLHSAIPGLLLITTDSLMFTPNDRLTDEVDQMHLLLPFSQLRSIAAYADHSVMYFTRRDMQSKFKSRQHQPNPTHERAVLTNLKTENSEPNFLTRGDNISLSGMMNVSVSSEKECPRVSITEADAPPSRSNDNLRDSALSVTSADHLAPSTRLTQKSKSAEFSLSNHCLISDSKPTCSLNDLDHPSSVVYLCILAYPTGCVRKRHPQWFTLQSLEYWFRIPEEKSELLFDFLLVCDFQEEISTDPSDQIPLPKDDCVGVETVTTSPSTMETIATIMHIKGHKSSPDNLFLSSSTMGGGNKPTGFVVVPNTFDWVLPRIGSIDECSKLMLQHSQQRKRRTHSSREPARLRGESVIIKTETHPVSCSFHDSGRLDNTETERIQKAFRGPSLEEEKTALQLLKRESVRWEWIRAPLRALWHHIEHWLVNAAELEEEQRNMKRREYILNCLKMVTPETLPLPLSTERSAILDAHRVRDLMQNLPPEAEGLDWKMTYSTALHGFSLRTFYYRCAMRHEDEESNSNALTSTSSVISATAASSFSSQEPCLIVIRTVKDDIFGAMLNMHPYPSSGRFYGNGSCYVFRWVPDVRRSVKQTKRRQSSCPLPSTTAIASELEESSVEKLTESRSKQDMATVAQTAQTSSPPRLSEPRGSPHSVSSLSDFDPSALIEQGEELTEEFARMLYLDNVEASETTKEVGEQRKMKFQKYPWTGKNAFFISGETDSISIGCSQGHSALHLDDVLLHGRTDSCDTFDNEPLCDSRDFVVSDLEIWSFR</sequence>
<reference evidence="7 8" key="1">
    <citation type="submission" date="2019-04" db="EMBL/GenBank/DDBJ databases">
        <title>Annotation for the trematode Fasciola gigantica.</title>
        <authorList>
            <person name="Choi Y.-J."/>
        </authorList>
    </citation>
    <scope>NUCLEOTIDE SEQUENCE [LARGE SCALE GENOMIC DNA]</scope>
    <source>
        <strain evidence="7">Uganda_cow_1</strain>
    </source>
</reference>
<feature type="compositionally biased region" description="Basic and acidic residues" evidence="5">
    <location>
        <begin position="699"/>
        <end position="710"/>
    </location>
</feature>
<keyword evidence="3" id="KW-0496">Mitochondrion</keyword>
<evidence type="ECO:0000256" key="1">
    <source>
        <dbReference type="ARBA" id="ARBA00004173"/>
    </source>
</evidence>
<dbReference type="SMART" id="SM00584">
    <property type="entry name" value="TLDc"/>
    <property type="match status" value="1"/>
</dbReference>
<feature type="region of interest" description="Disordered" evidence="5">
    <location>
        <begin position="415"/>
        <end position="434"/>
    </location>
</feature>
<keyword evidence="8" id="KW-1185">Reference proteome</keyword>
<name>A0A504YCK0_FASGI</name>
<feature type="region of interest" description="Disordered" evidence="5">
    <location>
        <begin position="23"/>
        <end position="58"/>
    </location>
</feature>
<dbReference type="Proteomes" id="UP000316759">
    <property type="component" value="Unassembled WGS sequence"/>
</dbReference>
<dbReference type="PANTHER" id="PTHR23354:SF62">
    <property type="entry name" value="MUSTARD, ISOFORM V"/>
    <property type="match status" value="1"/>
</dbReference>
<proteinExistence type="inferred from homology"/>
<evidence type="ECO:0000313" key="8">
    <source>
        <dbReference type="Proteomes" id="UP000316759"/>
    </source>
</evidence>
<accession>A0A504YCK0</accession>
<organism evidence="7 8">
    <name type="scientific">Fasciola gigantica</name>
    <name type="common">Giant liver fluke</name>
    <dbReference type="NCBI Taxonomy" id="46835"/>
    <lineage>
        <taxon>Eukaryota</taxon>
        <taxon>Metazoa</taxon>
        <taxon>Spiralia</taxon>
        <taxon>Lophotrochozoa</taxon>
        <taxon>Platyhelminthes</taxon>
        <taxon>Trematoda</taxon>
        <taxon>Digenea</taxon>
        <taxon>Plagiorchiida</taxon>
        <taxon>Echinostomata</taxon>
        <taxon>Echinostomatoidea</taxon>
        <taxon>Fasciolidae</taxon>
        <taxon>Fasciola</taxon>
    </lineage>
</organism>
<evidence type="ECO:0000256" key="4">
    <source>
        <dbReference type="ARBA" id="ARBA00040604"/>
    </source>
</evidence>
<dbReference type="AlphaFoldDB" id="A0A504YCK0"/>
<evidence type="ECO:0000256" key="2">
    <source>
        <dbReference type="ARBA" id="ARBA00009540"/>
    </source>
</evidence>
<dbReference type="Pfam" id="PF07534">
    <property type="entry name" value="TLD"/>
    <property type="match status" value="2"/>
</dbReference>
<evidence type="ECO:0000256" key="3">
    <source>
        <dbReference type="ARBA" id="ARBA00023128"/>
    </source>
</evidence>
<protein>
    <recommendedName>
        <fullName evidence="4">Oxidation resistance protein 1</fullName>
    </recommendedName>
</protein>
<comment type="similarity">
    <text evidence="2">Belongs to the OXR1 family.</text>
</comment>
<dbReference type="InterPro" id="IPR006571">
    <property type="entry name" value="TLDc_dom"/>
</dbReference>
<comment type="caution">
    <text evidence="7">The sequence shown here is derived from an EMBL/GenBank/DDBJ whole genome shotgun (WGS) entry which is preliminary data.</text>
</comment>
<evidence type="ECO:0000256" key="5">
    <source>
        <dbReference type="SAM" id="MobiDB-lite"/>
    </source>
</evidence>
<feature type="region of interest" description="Disordered" evidence="5">
    <location>
        <begin position="199"/>
        <end position="222"/>
    </location>
</feature>
<feature type="compositionally biased region" description="Basic and acidic residues" evidence="5">
    <location>
        <begin position="425"/>
        <end position="434"/>
    </location>
</feature>
<feature type="compositionally biased region" description="Polar residues" evidence="5">
    <location>
        <begin position="715"/>
        <end position="725"/>
    </location>
</feature>
<dbReference type="PANTHER" id="PTHR23354">
    <property type="entry name" value="NUCLEOLAR PROTEIN 7/ESTROGEN RECEPTOR COACTIVATOR-RELATED"/>
    <property type="match status" value="1"/>
</dbReference>
<dbReference type="PROSITE" id="PS51886">
    <property type="entry name" value="TLDC"/>
    <property type="match status" value="1"/>
</dbReference>
<feature type="domain" description="TLDc" evidence="6">
    <location>
        <begin position="549"/>
        <end position="855"/>
    </location>
</feature>
<evidence type="ECO:0000313" key="7">
    <source>
        <dbReference type="EMBL" id="TPP56428.1"/>
    </source>
</evidence>
<dbReference type="OrthoDB" id="26679at2759"/>
<dbReference type="STRING" id="46835.A0A504YCK0"/>
<dbReference type="GO" id="GO:0005634">
    <property type="term" value="C:nucleus"/>
    <property type="evidence" value="ECO:0007669"/>
    <property type="project" value="TreeGrafter"/>
</dbReference>
<feature type="region of interest" description="Disordered" evidence="5">
    <location>
        <begin position="148"/>
        <end position="181"/>
    </location>
</feature>
<feature type="compositionally biased region" description="Polar residues" evidence="5">
    <location>
        <begin position="166"/>
        <end position="181"/>
    </location>
</feature>
<evidence type="ECO:0000259" key="6">
    <source>
        <dbReference type="PROSITE" id="PS51886"/>
    </source>
</evidence>
<dbReference type="EMBL" id="SUNJ01014535">
    <property type="protein sequence ID" value="TPP56428.1"/>
    <property type="molecule type" value="Genomic_DNA"/>
</dbReference>
<feature type="compositionally biased region" description="Acidic residues" evidence="5">
    <location>
        <begin position="30"/>
        <end position="42"/>
    </location>
</feature>
<gene>
    <name evidence="7" type="ORF">FGIG_04362</name>
</gene>
<comment type="subcellular location">
    <subcellularLocation>
        <location evidence="1">Mitochondrion</location>
    </subcellularLocation>
</comment>
<feature type="region of interest" description="Disordered" evidence="5">
    <location>
        <begin position="694"/>
        <end position="744"/>
    </location>
</feature>